<dbReference type="EMBL" id="UINC01023234">
    <property type="protein sequence ID" value="SVA94488.1"/>
    <property type="molecule type" value="Genomic_DNA"/>
</dbReference>
<proteinExistence type="predicted"/>
<gene>
    <name evidence="2" type="ORF">METZ01_LOCUS147342</name>
</gene>
<dbReference type="AlphaFoldDB" id="A0A381ZYV2"/>
<accession>A0A381ZYV2</accession>
<feature type="region of interest" description="Disordered" evidence="1">
    <location>
        <begin position="205"/>
        <end position="268"/>
    </location>
</feature>
<evidence type="ECO:0008006" key="3">
    <source>
        <dbReference type="Google" id="ProtNLM"/>
    </source>
</evidence>
<feature type="compositionally biased region" description="Acidic residues" evidence="1">
    <location>
        <begin position="224"/>
        <end position="261"/>
    </location>
</feature>
<protein>
    <recommendedName>
        <fullName evidence="3">Outer membrane protein beta-barrel domain-containing protein</fullName>
    </recommendedName>
</protein>
<evidence type="ECO:0000256" key="1">
    <source>
        <dbReference type="SAM" id="MobiDB-lite"/>
    </source>
</evidence>
<organism evidence="2">
    <name type="scientific">marine metagenome</name>
    <dbReference type="NCBI Taxonomy" id="408172"/>
    <lineage>
        <taxon>unclassified sequences</taxon>
        <taxon>metagenomes</taxon>
        <taxon>ecological metagenomes</taxon>
    </lineage>
</organism>
<sequence length="268" mass="29298">MVYSASGILAVSGDDIYTGISGLRGEVSMLAGYETGEKGPYGGVGLGDGISYIAGYEYKKYMRLDTDLPFKLGIQGELNLTPGNEYNFKNATVLHLRPSYTTTTAKGRNYYGGIHGLLAVGSWKRQFFQPPGFPGDSNNNDELGTTRFSSVGAGVTVGSEYLFQSSSLQLQVDVSMVQNTKDEGIIRSREPAPMVSGSAGINFFKPAPQPEVPSEPYPIPYYYQEDEEYEDETESEPDVLFDPETGEPIDLDEDIEFDPETGEPIKEP</sequence>
<name>A0A381ZYV2_9ZZZZ</name>
<evidence type="ECO:0000313" key="2">
    <source>
        <dbReference type="EMBL" id="SVA94488.1"/>
    </source>
</evidence>
<feature type="compositionally biased region" description="Pro residues" evidence="1">
    <location>
        <begin position="207"/>
        <end position="219"/>
    </location>
</feature>
<reference evidence="2" key="1">
    <citation type="submission" date="2018-05" db="EMBL/GenBank/DDBJ databases">
        <authorList>
            <person name="Lanie J.A."/>
            <person name="Ng W.-L."/>
            <person name="Kazmierczak K.M."/>
            <person name="Andrzejewski T.M."/>
            <person name="Davidsen T.M."/>
            <person name="Wayne K.J."/>
            <person name="Tettelin H."/>
            <person name="Glass J.I."/>
            <person name="Rusch D."/>
            <person name="Podicherti R."/>
            <person name="Tsui H.-C.T."/>
            <person name="Winkler M.E."/>
        </authorList>
    </citation>
    <scope>NUCLEOTIDE SEQUENCE</scope>
</reference>